<evidence type="ECO:0000256" key="1">
    <source>
        <dbReference type="SAM" id="MobiDB-lite"/>
    </source>
</evidence>
<sequence length="110" mass="12031">MKDASKRFLHRGIYIPQLLRAAVDYQPPPPPTLSVDHGTWVIDRPHPNRPAAARPGGVDERNRPVTVSSDAYAEMTPFRSRPCHACPPHVPSAALDGNIEVVPLVARLVA</sequence>
<evidence type="ECO:0000313" key="2">
    <source>
        <dbReference type="EMBL" id="GBP62569.1"/>
    </source>
</evidence>
<dbReference type="OrthoDB" id="6818650at2759"/>
<evidence type="ECO:0000313" key="3">
    <source>
        <dbReference type="Proteomes" id="UP000299102"/>
    </source>
</evidence>
<keyword evidence="3" id="KW-1185">Reference proteome</keyword>
<dbReference type="EMBL" id="BGZK01000843">
    <property type="protein sequence ID" value="GBP62569.1"/>
    <property type="molecule type" value="Genomic_DNA"/>
</dbReference>
<protein>
    <submittedName>
        <fullName evidence="2">Uncharacterized protein</fullName>
    </submittedName>
</protein>
<accession>A0A4C1XJT5</accession>
<gene>
    <name evidence="2" type="ORF">EVAR_21941_1</name>
</gene>
<dbReference type="AlphaFoldDB" id="A0A4C1XJT5"/>
<dbReference type="Proteomes" id="UP000299102">
    <property type="component" value="Unassembled WGS sequence"/>
</dbReference>
<feature type="region of interest" description="Disordered" evidence="1">
    <location>
        <begin position="29"/>
        <end position="63"/>
    </location>
</feature>
<proteinExistence type="predicted"/>
<organism evidence="2 3">
    <name type="scientific">Eumeta variegata</name>
    <name type="common">Bagworm moth</name>
    <name type="synonym">Eumeta japonica</name>
    <dbReference type="NCBI Taxonomy" id="151549"/>
    <lineage>
        <taxon>Eukaryota</taxon>
        <taxon>Metazoa</taxon>
        <taxon>Ecdysozoa</taxon>
        <taxon>Arthropoda</taxon>
        <taxon>Hexapoda</taxon>
        <taxon>Insecta</taxon>
        <taxon>Pterygota</taxon>
        <taxon>Neoptera</taxon>
        <taxon>Endopterygota</taxon>
        <taxon>Lepidoptera</taxon>
        <taxon>Glossata</taxon>
        <taxon>Ditrysia</taxon>
        <taxon>Tineoidea</taxon>
        <taxon>Psychidae</taxon>
        <taxon>Oiketicinae</taxon>
        <taxon>Eumeta</taxon>
    </lineage>
</organism>
<name>A0A4C1XJT5_EUMVA</name>
<comment type="caution">
    <text evidence="2">The sequence shown here is derived from an EMBL/GenBank/DDBJ whole genome shotgun (WGS) entry which is preliminary data.</text>
</comment>
<reference evidence="2 3" key="1">
    <citation type="journal article" date="2019" name="Commun. Biol.">
        <title>The bagworm genome reveals a unique fibroin gene that provides high tensile strength.</title>
        <authorList>
            <person name="Kono N."/>
            <person name="Nakamura H."/>
            <person name="Ohtoshi R."/>
            <person name="Tomita M."/>
            <person name="Numata K."/>
            <person name="Arakawa K."/>
        </authorList>
    </citation>
    <scope>NUCLEOTIDE SEQUENCE [LARGE SCALE GENOMIC DNA]</scope>
</reference>